<dbReference type="CDD" id="cd06259">
    <property type="entry name" value="YdcF-like"/>
    <property type="match status" value="1"/>
</dbReference>
<dbReference type="InterPro" id="IPR011990">
    <property type="entry name" value="TPR-like_helical_dom_sf"/>
</dbReference>
<dbReference type="GO" id="GO:0043164">
    <property type="term" value="P:Gram-negative-bacterium-type cell wall biogenesis"/>
    <property type="evidence" value="ECO:0007669"/>
    <property type="project" value="TreeGrafter"/>
</dbReference>
<dbReference type="PANTHER" id="PTHR30336">
    <property type="entry name" value="INNER MEMBRANE PROTEIN, PROBABLE PERMEASE"/>
    <property type="match status" value="1"/>
</dbReference>
<keyword evidence="4" id="KW-1185">Reference proteome</keyword>
<evidence type="ECO:0000313" key="4">
    <source>
        <dbReference type="Proteomes" id="UP000035860"/>
    </source>
</evidence>
<organism evidence="3 4">
    <name type="scientific">Moraxella bovoculi 237</name>
    <dbReference type="NCBI Taxonomy" id="743974"/>
    <lineage>
        <taxon>Bacteria</taxon>
        <taxon>Pseudomonadati</taxon>
        <taxon>Pseudomonadota</taxon>
        <taxon>Gammaproteobacteria</taxon>
        <taxon>Moraxellales</taxon>
        <taxon>Moraxellaceae</taxon>
        <taxon>Moraxella</taxon>
    </lineage>
</organism>
<dbReference type="Proteomes" id="UP000035860">
    <property type="component" value="Unassembled WGS sequence"/>
</dbReference>
<proteinExistence type="predicted"/>
<dbReference type="eggNOG" id="COG1434">
    <property type="taxonomic scope" value="Bacteria"/>
</dbReference>
<dbReference type="AlphaFoldDB" id="A0A066UN30"/>
<evidence type="ECO:0000313" key="3">
    <source>
        <dbReference type="EMBL" id="KDN25603.1"/>
    </source>
</evidence>
<sequence length="362" mass="40391">MLSKPIVISFALFCLGLTGTTHAHLPIANQRRDVSLTQPLPPPSAKPDGRGVAIENLVVRYGADYENDPYLKDDVVLFRRWQWQALYDSLQRKTQERPDHLDTYRLQAEAYFINKEYQQALSQLDLILTRNPFDKHALAMTVLACRVLGDKNQEQRRLAWLGSIDAHLAEKLTNMFAFVEAWLEQSYDDEPKSQVVPDTIAVFGSSPNPDGTPSAGMLKRLYLTKKMADRFSDAIVIVSGGPVKTPFSEAQVMADWLVAHGIDGNRILLDDQARDTPGNAIGMITLMRRYQGKRVLAVATRGHIPRASAVLKTYADHVHYPIVVDSVGGGEPLNPQKAKTEALYTYVNVARVSGLFTKGDFQ</sequence>
<comment type="caution">
    <text evidence="3">The sequence shown here is derived from an EMBL/GenBank/DDBJ whole genome shotgun (WGS) entry which is preliminary data.</text>
</comment>
<gene>
    <name evidence="3" type="ORF">MBO_03037</name>
</gene>
<dbReference type="OrthoDB" id="3289889at2"/>
<dbReference type="PANTHER" id="PTHR30336:SF4">
    <property type="entry name" value="ENVELOPE BIOGENESIS FACTOR ELYC"/>
    <property type="match status" value="1"/>
</dbReference>
<dbReference type="Gene3D" id="1.25.40.10">
    <property type="entry name" value="Tetratricopeptide repeat domain"/>
    <property type="match status" value="1"/>
</dbReference>
<name>A0A066UN30_9GAMM</name>
<feature type="domain" description="DUF218" evidence="2">
    <location>
        <begin position="198"/>
        <end position="322"/>
    </location>
</feature>
<dbReference type="EMBL" id="AOMT01000009">
    <property type="protein sequence ID" value="KDN25603.1"/>
    <property type="molecule type" value="Genomic_DNA"/>
</dbReference>
<keyword evidence="1" id="KW-0732">Signal</keyword>
<dbReference type="Pfam" id="PF02698">
    <property type="entry name" value="DUF218"/>
    <property type="match status" value="1"/>
</dbReference>
<evidence type="ECO:0000259" key="2">
    <source>
        <dbReference type="Pfam" id="PF02698"/>
    </source>
</evidence>
<dbReference type="GO" id="GO:0000270">
    <property type="term" value="P:peptidoglycan metabolic process"/>
    <property type="evidence" value="ECO:0007669"/>
    <property type="project" value="TreeGrafter"/>
</dbReference>
<dbReference type="InterPro" id="IPR051599">
    <property type="entry name" value="Cell_Envelope_Assoc"/>
</dbReference>
<dbReference type="InterPro" id="IPR003848">
    <property type="entry name" value="DUF218"/>
</dbReference>
<accession>A0A066UN30</accession>
<reference evidence="3 4" key="1">
    <citation type="journal article" date="2014" name="Genome Announc.">
        <title>Draft Genome Sequence of Moraxella bovoculi Strain 237T (ATCC BAA-1259T) Isolated from a Calf with Infectious Bovine Keratoconjunctivitis.</title>
        <authorList>
            <person name="Calcutt M.J."/>
            <person name="Foecking M.F."/>
            <person name="Martin N.T."/>
            <person name="Mhlanga-Mutangadura T."/>
            <person name="Reilly T.J."/>
        </authorList>
    </citation>
    <scope>NUCLEOTIDE SEQUENCE [LARGE SCALE GENOMIC DNA]</scope>
    <source>
        <strain evidence="3 4">237</strain>
    </source>
</reference>
<dbReference type="GO" id="GO:0005886">
    <property type="term" value="C:plasma membrane"/>
    <property type="evidence" value="ECO:0007669"/>
    <property type="project" value="TreeGrafter"/>
</dbReference>
<dbReference type="Gene3D" id="3.40.50.620">
    <property type="entry name" value="HUPs"/>
    <property type="match status" value="1"/>
</dbReference>
<protein>
    <recommendedName>
        <fullName evidence="2">DUF218 domain-containing protein</fullName>
    </recommendedName>
</protein>
<evidence type="ECO:0000256" key="1">
    <source>
        <dbReference type="SAM" id="SignalP"/>
    </source>
</evidence>
<feature type="chain" id="PRO_5001627403" description="DUF218 domain-containing protein" evidence="1">
    <location>
        <begin position="24"/>
        <end position="362"/>
    </location>
</feature>
<dbReference type="InterPro" id="IPR014729">
    <property type="entry name" value="Rossmann-like_a/b/a_fold"/>
</dbReference>
<feature type="signal peptide" evidence="1">
    <location>
        <begin position="1"/>
        <end position="23"/>
    </location>
</feature>
<dbReference type="SUPFAM" id="SSF48452">
    <property type="entry name" value="TPR-like"/>
    <property type="match status" value="1"/>
</dbReference>